<protein>
    <submittedName>
        <fullName evidence="2">Uncharacterized protein</fullName>
    </submittedName>
</protein>
<dbReference type="GO" id="GO:0048812">
    <property type="term" value="P:neuron projection morphogenesis"/>
    <property type="evidence" value="ECO:0007669"/>
    <property type="project" value="TreeGrafter"/>
</dbReference>
<dbReference type="Proteomes" id="UP000092461">
    <property type="component" value="Unassembled WGS sequence"/>
</dbReference>
<dbReference type="GO" id="GO:0030866">
    <property type="term" value="P:cortical actin cytoskeleton organization"/>
    <property type="evidence" value="ECO:0007669"/>
    <property type="project" value="TreeGrafter"/>
</dbReference>
<sequence length="86" mass="10123">MFTICGQNDIEDRMKEFLALAYSLLRLGQESDKEATRNRESIYLLLDQIVKESPFLTMDLLESCFPYVLIRNAYHAVYKQEHALFN</sequence>
<dbReference type="EMBL" id="AJWK01001330">
    <property type="status" value="NOT_ANNOTATED_CDS"/>
    <property type="molecule type" value="Genomic_DNA"/>
</dbReference>
<reference evidence="2" key="1">
    <citation type="submission" date="2020-05" db="UniProtKB">
        <authorList>
            <consortium name="EnsemblMetazoa"/>
        </authorList>
    </citation>
    <scope>IDENTIFICATION</scope>
    <source>
        <strain evidence="2">Jacobina</strain>
    </source>
</reference>
<comment type="similarity">
    <text evidence="1">Belongs to the HEM-1/HEM-2 family.</text>
</comment>
<dbReference type="InterPro" id="IPR019137">
    <property type="entry name" value="Nck-associated_protein-1"/>
</dbReference>
<dbReference type="PANTHER" id="PTHR12093">
    <property type="entry name" value="NCK-ASSOCIATED PROTEIN 1"/>
    <property type="match status" value="1"/>
</dbReference>
<keyword evidence="3" id="KW-1185">Reference proteome</keyword>
<evidence type="ECO:0000313" key="3">
    <source>
        <dbReference type="Proteomes" id="UP000092461"/>
    </source>
</evidence>
<proteinExistence type="inferred from homology"/>
<dbReference type="VEuPathDB" id="VectorBase:LLONM1_002144"/>
<dbReference type="GO" id="GO:0031209">
    <property type="term" value="C:SCAR complex"/>
    <property type="evidence" value="ECO:0007669"/>
    <property type="project" value="TreeGrafter"/>
</dbReference>
<dbReference type="PANTHER" id="PTHR12093:SF10">
    <property type="entry name" value="MEMBRANE-ASSOCIATED PROTEIN HEM"/>
    <property type="match status" value="1"/>
</dbReference>
<evidence type="ECO:0000256" key="1">
    <source>
        <dbReference type="ARBA" id="ARBA00037947"/>
    </source>
</evidence>
<dbReference type="GO" id="GO:0030031">
    <property type="term" value="P:cell projection assembly"/>
    <property type="evidence" value="ECO:0007669"/>
    <property type="project" value="TreeGrafter"/>
</dbReference>
<dbReference type="Pfam" id="PF09735">
    <property type="entry name" value="Nckap1"/>
    <property type="match status" value="1"/>
</dbReference>
<evidence type="ECO:0000313" key="2">
    <source>
        <dbReference type="EnsemblMetazoa" id="LLOJ000347-PA"/>
    </source>
</evidence>
<dbReference type="VEuPathDB" id="VectorBase:LLOJ000347"/>
<name>A0A1B0C8S5_LUTLO</name>
<organism evidence="2 3">
    <name type="scientific">Lutzomyia longipalpis</name>
    <name type="common">Sand fly</name>
    <dbReference type="NCBI Taxonomy" id="7200"/>
    <lineage>
        <taxon>Eukaryota</taxon>
        <taxon>Metazoa</taxon>
        <taxon>Ecdysozoa</taxon>
        <taxon>Arthropoda</taxon>
        <taxon>Hexapoda</taxon>
        <taxon>Insecta</taxon>
        <taxon>Pterygota</taxon>
        <taxon>Neoptera</taxon>
        <taxon>Endopterygota</taxon>
        <taxon>Diptera</taxon>
        <taxon>Nematocera</taxon>
        <taxon>Psychodoidea</taxon>
        <taxon>Psychodidae</taxon>
        <taxon>Lutzomyia</taxon>
        <taxon>Lutzomyia</taxon>
    </lineage>
</organism>
<dbReference type="AlphaFoldDB" id="A0A1B0C8S5"/>
<dbReference type="GO" id="GO:0016477">
    <property type="term" value="P:cell migration"/>
    <property type="evidence" value="ECO:0007669"/>
    <property type="project" value="TreeGrafter"/>
</dbReference>
<dbReference type="EnsemblMetazoa" id="LLOJ000347-RA">
    <property type="protein sequence ID" value="LLOJ000347-PA"/>
    <property type="gene ID" value="LLOJ000347"/>
</dbReference>
<accession>A0A1B0C8S5</accession>